<dbReference type="GO" id="GO:0016491">
    <property type="term" value="F:oxidoreductase activity"/>
    <property type="evidence" value="ECO:0007669"/>
    <property type="project" value="UniProtKB-ARBA"/>
</dbReference>
<sequence length="288" mass="32575">MESVISLVKESLRKYGMPFPVDKKVCSGWTNDLPRKGETVLFTSCMYQIEPVVPTLNRFSSMAGVLKGVIPLAKYLKPSKEEQARAYKILNNIANALRRQGITPAYLYEDEPYSGALLLEMGLLDDFRNHAMMVATFLKERGVKRVITVDPHTHNALSRYREFVDFDVEVLNYLELVEINRKVNEEFTIHDSCLYSRFLNLRGKYRDLLKSAGVNLVEDFLVTGKETSTCCGGPLAGVDRELSEKIAKRRAEELEKLSNKLLVACPICYVTLSPHFKGSIKDVAEVVL</sequence>
<dbReference type="Pfam" id="PF02754">
    <property type="entry name" value="CCG"/>
    <property type="match status" value="1"/>
</dbReference>
<dbReference type="EMBL" id="CP049074">
    <property type="protein sequence ID" value="QKQ99140.1"/>
    <property type="molecule type" value="Genomic_DNA"/>
</dbReference>
<protein>
    <submittedName>
        <fullName evidence="2">(Fe-S)-binding protein</fullName>
    </submittedName>
</protein>
<dbReference type="KEGG" id="mten:GWK48_00885"/>
<reference evidence="2 3" key="1">
    <citation type="submission" date="2020-02" db="EMBL/GenBank/DDBJ databases">
        <title>Comparative genome analysis reveals the metabolism and evolution of the thermophilic archaeal genus Metallosphaera.</title>
        <authorList>
            <person name="Jiang C."/>
        </authorList>
    </citation>
    <scope>NUCLEOTIDE SEQUENCE [LARGE SCALE GENOMIC DNA]</scope>
    <source>
        <strain evidence="2 3">Ric-A</strain>
    </source>
</reference>
<dbReference type="InterPro" id="IPR004017">
    <property type="entry name" value="Cys_rich_dom"/>
</dbReference>
<accession>A0A6N0NVH6</accession>
<evidence type="ECO:0000259" key="1">
    <source>
        <dbReference type="Pfam" id="PF02754"/>
    </source>
</evidence>
<dbReference type="OrthoDB" id="42878at2157"/>
<evidence type="ECO:0000313" key="2">
    <source>
        <dbReference type="EMBL" id="QKQ99140.1"/>
    </source>
</evidence>
<organism evidence="2 3">
    <name type="scientific">Metallosphaera tengchongensis</name>
    <dbReference type="NCBI Taxonomy" id="1532350"/>
    <lineage>
        <taxon>Archaea</taxon>
        <taxon>Thermoproteota</taxon>
        <taxon>Thermoprotei</taxon>
        <taxon>Sulfolobales</taxon>
        <taxon>Sulfolobaceae</taxon>
        <taxon>Metallosphaera</taxon>
    </lineage>
</organism>
<gene>
    <name evidence="2" type="ORF">GWK48_00885</name>
</gene>
<name>A0A6N0NVH6_9CREN</name>
<feature type="domain" description="Cysteine-rich" evidence="1">
    <location>
        <begin position="188"/>
        <end position="272"/>
    </location>
</feature>
<dbReference type="InterPro" id="IPR051460">
    <property type="entry name" value="HdrC_iron-sulfur_subunit"/>
</dbReference>
<dbReference type="GO" id="GO:0005886">
    <property type="term" value="C:plasma membrane"/>
    <property type="evidence" value="ECO:0007669"/>
    <property type="project" value="TreeGrafter"/>
</dbReference>
<evidence type="ECO:0000313" key="3">
    <source>
        <dbReference type="Proteomes" id="UP000509301"/>
    </source>
</evidence>
<dbReference type="GeneID" id="55640457"/>
<dbReference type="PANTHER" id="PTHR43255">
    <property type="entry name" value="IRON-SULFUR-BINDING OXIDOREDUCTASE FADF-RELATED-RELATED"/>
    <property type="match status" value="1"/>
</dbReference>
<dbReference type="AlphaFoldDB" id="A0A6N0NVH6"/>
<keyword evidence="3" id="KW-1185">Reference proteome</keyword>
<dbReference type="RefSeq" id="WP_174628745.1">
    <property type="nucleotide sequence ID" value="NZ_CP049074.1"/>
</dbReference>
<proteinExistence type="predicted"/>
<dbReference type="PANTHER" id="PTHR43255:SF2">
    <property type="entry name" value="HETERODISULFIDE REDUCTASE RELATED PROTEIN"/>
    <property type="match status" value="1"/>
</dbReference>
<dbReference type="Proteomes" id="UP000509301">
    <property type="component" value="Chromosome"/>
</dbReference>